<protein>
    <submittedName>
        <fullName evidence="1">Uncharacterized protein</fullName>
    </submittedName>
</protein>
<proteinExistence type="predicted"/>
<dbReference type="EMBL" id="AB615352">
    <property type="protein sequence ID" value="BAJ76943.1"/>
    <property type="molecule type" value="Genomic_DNA"/>
</dbReference>
<dbReference type="AlphaFoldDB" id="E9RJ28"/>
<reference evidence="1" key="2">
    <citation type="submission" date="2011-02" db="EMBL/GenBank/DDBJ databases">
        <title>Host Range of a conjugational plasmid pLS20 originated from Bacillus subtilis (natto).</title>
        <authorList>
            <person name="Itaya M."/>
        </authorList>
    </citation>
    <scope>NUCLEOTIDE SEQUENCE</scope>
    <source>
        <strain evidence="1">IFO 3335</strain>
        <plasmid evidence="1">pLS20</plasmid>
    </source>
</reference>
<keyword evidence="1" id="KW-0614">Plasmid</keyword>
<sequence>MKTSSLTSGSFFIFLIVLNAAGCGNPGSQVRCADDAEAEEVPVIQEREDK</sequence>
<reference evidence="1" key="1">
    <citation type="journal article" date="2006" name="Biosci. Biotechnol. Biochem.">
        <title>Conjugational transfer kinetics of pLS20 between Bacillus subtilis in liquid medium.</title>
        <authorList>
            <person name="Itaya M."/>
            <person name="Sakaya N."/>
            <person name="Matsunaga S."/>
            <person name="Fujita K."/>
            <person name="Kaneko S."/>
        </authorList>
    </citation>
    <scope>NUCLEOTIDE SEQUENCE</scope>
    <source>
        <strain evidence="1">IFO 3335</strain>
        <plasmid evidence="1">pLS20</plasmid>
    </source>
</reference>
<organism evidence="1">
    <name type="scientific">Bacillus subtilis subsp. natto</name>
    <dbReference type="NCBI Taxonomy" id="86029"/>
    <lineage>
        <taxon>Bacteria</taxon>
        <taxon>Bacillati</taxon>
        <taxon>Bacillota</taxon>
        <taxon>Bacilli</taxon>
        <taxon>Bacillales</taxon>
        <taxon>Bacillaceae</taxon>
        <taxon>Bacillus</taxon>
    </lineage>
</organism>
<evidence type="ECO:0000313" key="1">
    <source>
        <dbReference type="EMBL" id="BAJ76943.1"/>
    </source>
</evidence>
<name>E9RJ28_BACNA</name>
<geneLocation type="plasmid" evidence="1">
    <name>pLS20</name>
</geneLocation>
<accession>E9RJ28</accession>